<evidence type="ECO:0000256" key="5">
    <source>
        <dbReference type="ARBA" id="ARBA00022485"/>
    </source>
</evidence>
<dbReference type="EC" id="3.2.2.27" evidence="3"/>
<evidence type="ECO:0000256" key="11">
    <source>
        <dbReference type="ARBA" id="ARBA00023204"/>
    </source>
</evidence>
<keyword evidence="13" id="KW-0326">Glycosidase</keyword>
<evidence type="ECO:0000256" key="9">
    <source>
        <dbReference type="ARBA" id="ARBA00023004"/>
    </source>
</evidence>
<dbReference type="GO" id="GO:0006281">
    <property type="term" value="P:DNA repair"/>
    <property type="evidence" value="ECO:0007669"/>
    <property type="project" value="UniProtKB-KW"/>
</dbReference>
<feature type="domain" description="Uracil-DNA glycosylase-like" evidence="12">
    <location>
        <begin position="33"/>
        <end position="179"/>
    </location>
</feature>
<dbReference type="SMART" id="SM00986">
    <property type="entry name" value="UDG"/>
    <property type="match status" value="1"/>
</dbReference>
<keyword evidence="11" id="KW-0234">DNA repair</keyword>
<evidence type="ECO:0000259" key="12">
    <source>
        <dbReference type="SMART" id="SM00986"/>
    </source>
</evidence>
<dbReference type="EMBL" id="CADCWC010000039">
    <property type="protein sequence ID" value="CAA9521562.1"/>
    <property type="molecule type" value="Genomic_DNA"/>
</dbReference>
<evidence type="ECO:0000256" key="8">
    <source>
        <dbReference type="ARBA" id="ARBA00022801"/>
    </source>
</evidence>
<evidence type="ECO:0000256" key="3">
    <source>
        <dbReference type="ARBA" id="ARBA00012030"/>
    </source>
</evidence>
<dbReference type="GO" id="GO:0004844">
    <property type="term" value="F:uracil DNA N-glycosylase activity"/>
    <property type="evidence" value="ECO:0007669"/>
    <property type="project" value="UniProtKB-EC"/>
</dbReference>
<dbReference type="InterPro" id="IPR005122">
    <property type="entry name" value="Uracil-DNA_glycosylase-like"/>
</dbReference>
<sequence length="195" mass="20851">MSAAEELAALADEIRRHRGCGFEPCETCTNPVPGEGPAPATLMLVGEAPGAQEDRVGRPFVGAAGRLLDGLLTSIDVPRDRVFITNVLKARPPGNRDPRPDEVAHARPWLDAQLALVRPRLVVTLGRHALDAFAPGLKITQVHGQVLERDGRTVLPLYHPAAALRVRPLREALQADVARIPALLGRAAQPADPPA</sequence>
<keyword evidence="6" id="KW-0479">Metal-binding</keyword>
<accession>A0A6J4TFT6</accession>
<comment type="similarity">
    <text evidence="2">Belongs to the uracil-DNA glycosylase (UDG) superfamily. Type 4 (UDGa) family.</text>
</comment>
<keyword evidence="7" id="KW-0227">DNA damage</keyword>
<dbReference type="AlphaFoldDB" id="A0A6J4TFT6"/>
<dbReference type="InterPro" id="IPR005273">
    <property type="entry name" value="Ura-DNA_glyco_family4"/>
</dbReference>
<evidence type="ECO:0000256" key="1">
    <source>
        <dbReference type="ARBA" id="ARBA00001400"/>
    </source>
</evidence>
<dbReference type="Pfam" id="PF03167">
    <property type="entry name" value="UDG"/>
    <property type="match status" value="1"/>
</dbReference>
<dbReference type="Gene3D" id="3.40.470.10">
    <property type="entry name" value="Uracil-DNA glycosylase-like domain"/>
    <property type="match status" value="1"/>
</dbReference>
<dbReference type="NCBIfam" id="TIGR00758">
    <property type="entry name" value="UDG_fam4"/>
    <property type="match status" value="1"/>
</dbReference>
<dbReference type="CDD" id="cd10030">
    <property type="entry name" value="UDG-F4_TTUDGA_SPO1dp_like"/>
    <property type="match status" value="1"/>
</dbReference>
<evidence type="ECO:0000256" key="7">
    <source>
        <dbReference type="ARBA" id="ARBA00022763"/>
    </source>
</evidence>
<protein>
    <recommendedName>
        <fullName evidence="4">Type-4 uracil-DNA glycosylase</fullName>
        <ecNumber evidence="3">3.2.2.27</ecNumber>
    </recommendedName>
</protein>
<dbReference type="GO" id="GO:0051539">
    <property type="term" value="F:4 iron, 4 sulfur cluster binding"/>
    <property type="evidence" value="ECO:0007669"/>
    <property type="project" value="UniProtKB-KW"/>
</dbReference>
<dbReference type="PANTHER" id="PTHR33693:SF1">
    <property type="entry name" value="TYPE-4 URACIL-DNA GLYCOSYLASE"/>
    <property type="match status" value="1"/>
</dbReference>
<gene>
    <name evidence="13" type="ORF">AVDCRST_MAG79-234</name>
</gene>
<dbReference type="GO" id="GO:0046872">
    <property type="term" value="F:metal ion binding"/>
    <property type="evidence" value="ECO:0007669"/>
    <property type="project" value="UniProtKB-KW"/>
</dbReference>
<keyword evidence="5" id="KW-0004">4Fe-4S</keyword>
<comment type="catalytic activity">
    <reaction evidence="1">
        <text>Hydrolyzes single-stranded DNA or mismatched double-stranded DNA and polynucleotides, releasing free uracil.</text>
        <dbReference type="EC" id="3.2.2.27"/>
    </reaction>
</comment>
<dbReference type="SMART" id="SM00987">
    <property type="entry name" value="UreE_C"/>
    <property type="match status" value="1"/>
</dbReference>
<keyword evidence="10" id="KW-0411">Iron-sulfur</keyword>
<dbReference type="InterPro" id="IPR036895">
    <property type="entry name" value="Uracil-DNA_glycosylase-like_sf"/>
</dbReference>
<evidence type="ECO:0000256" key="6">
    <source>
        <dbReference type="ARBA" id="ARBA00022723"/>
    </source>
</evidence>
<organism evidence="13">
    <name type="scientific">uncultured Thermoleophilia bacterium</name>
    <dbReference type="NCBI Taxonomy" id="1497501"/>
    <lineage>
        <taxon>Bacteria</taxon>
        <taxon>Bacillati</taxon>
        <taxon>Actinomycetota</taxon>
        <taxon>Thermoleophilia</taxon>
        <taxon>environmental samples</taxon>
    </lineage>
</organism>
<keyword evidence="9" id="KW-0408">Iron</keyword>
<evidence type="ECO:0000313" key="13">
    <source>
        <dbReference type="EMBL" id="CAA9521562.1"/>
    </source>
</evidence>
<keyword evidence="8 13" id="KW-0378">Hydrolase</keyword>
<evidence type="ECO:0000256" key="10">
    <source>
        <dbReference type="ARBA" id="ARBA00023014"/>
    </source>
</evidence>
<reference evidence="13" key="1">
    <citation type="submission" date="2020-02" db="EMBL/GenBank/DDBJ databases">
        <authorList>
            <person name="Meier V. D."/>
        </authorList>
    </citation>
    <scope>NUCLEOTIDE SEQUENCE</scope>
    <source>
        <strain evidence="13">AVDCRST_MAG79</strain>
    </source>
</reference>
<dbReference type="PANTHER" id="PTHR33693">
    <property type="entry name" value="TYPE-5 URACIL-DNA GLYCOSYLASE"/>
    <property type="match status" value="1"/>
</dbReference>
<name>A0A6J4TFT6_9ACTN</name>
<dbReference type="SUPFAM" id="SSF52141">
    <property type="entry name" value="Uracil-DNA glycosylase-like"/>
    <property type="match status" value="1"/>
</dbReference>
<evidence type="ECO:0000256" key="2">
    <source>
        <dbReference type="ARBA" id="ARBA00006521"/>
    </source>
</evidence>
<dbReference type="InterPro" id="IPR051536">
    <property type="entry name" value="UDG_Type-4/5"/>
</dbReference>
<evidence type="ECO:0000256" key="4">
    <source>
        <dbReference type="ARBA" id="ARBA00019403"/>
    </source>
</evidence>
<proteinExistence type="inferred from homology"/>